<dbReference type="InterPro" id="IPR000551">
    <property type="entry name" value="MerR-type_HTH_dom"/>
</dbReference>
<dbReference type="SUPFAM" id="SSF46955">
    <property type="entry name" value="Putative DNA-binding domain"/>
    <property type="match status" value="1"/>
</dbReference>
<dbReference type="PROSITE" id="PS50937">
    <property type="entry name" value="HTH_MERR_2"/>
    <property type="match status" value="1"/>
</dbReference>
<proteinExistence type="predicted"/>
<dbReference type="Pfam" id="PF00376">
    <property type="entry name" value="MerR"/>
    <property type="match status" value="1"/>
</dbReference>
<evidence type="ECO:0000313" key="3">
    <source>
        <dbReference type="Proteomes" id="UP000805614"/>
    </source>
</evidence>
<reference evidence="2 3" key="1">
    <citation type="submission" date="2020-06" db="EMBL/GenBank/DDBJ databases">
        <title>Actinomadura xiongansis sp. nov., isolated from soil of Baiyangdian.</title>
        <authorList>
            <person name="Zhang X."/>
        </authorList>
    </citation>
    <scope>NUCLEOTIDE SEQUENCE [LARGE SCALE GENOMIC DNA]</scope>
    <source>
        <strain evidence="2 3">HBUM206468</strain>
    </source>
</reference>
<evidence type="ECO:0000259" key="1">
    <source>
        <dbReference type="PROSITE" id="PS50937"/>
    </source>
</evidence>
<feature type="domain" description="HTH merR-type" evidence="1">
    <location>
        <begin position="8"/>
        <end position="54"/>
    </location>
</feature>
<keyword evidence="3" id="KW-1185">Reference proteome</keyword>
<protein>
    <submittedName>
        <fullName evidence="2">MerR family DNA-binding transcriptional regulator</fullName>
    </submittedName>
</protein>
<dbReference type="InterPro" id="IPR009061">
    <property type="entry name" value="DNA-bd_dom_put_sf"/>
</dbReference>
<dbReference type="EMBL" id="JABVEC010000022">
    <property type="protein sequence ID" value="MBC6468882.1"/>
    <property type="molecule type" value="Genomic_DNA"/>
</dbReference>
<sequence length="88" mass="10263">MKREHARAHRFGELADRTGVAASAFRYWEELGLLPAPARVSGRRRYRRPAVELVGVRPDHPSNRRTLTDLDRPRHAEPMFARVMILQY</sequence>
<dbReference type="GO" id="GO:0003677">
    <property type="term" value="F:DNA binding"/>
    <property type="evidence" value="ECO:0007669"/>
    <property type="project" value="UniProtKB-KW"/>
</dbReference>
<organism evidence="2 3">
    <name type="scientific">Actinomadura alba</name>
    <dbReference type="NCBI Taxonomy" id="406431"/>
    <lineage>
        <taxon>Bacteria</taxon>
        <taxon>Bacillati</taxon>
        <taxon>Actinomycetota</taxon>
        <taxon>Actinomycetes</taxon>
        <taxon>Streptosporangiales</taxon>
        <taxon>Thermomonosporaceae</taxon>
        <taxon>Actinomadura</taxon>
    </lineage>
</organism>
<gene>
    <name evidence="2" type="ORF">HKK74_25810</name>
</gene>
<dbReference type="Gene3D" id="1.10.1660.10">
    <property type="match status" value="1"/>
</dbReference>
<accession>A0ABR7LWJ8</accession>
<dbReference type="Proteomes" id="UP000805614">
    <property type="component" value="Unassembled WGS sequence"/>
</dbReference>
<name>A0ABR7LWJ8_9ACTN</name>
<keyword evidence="2" id="KW-0238">DNA-binding</keyword>
<evidence type="ECO:0000313" key="2">
    <source>
        <dbReference type="EMBL" id="MBC6468882.1"/>
    </source>
</evidence>
<comment type="caution">
    <text evidence="2">The sequence shown here is derived from an EMBL/GenBank/DDBJ whole genome shotgun (WGS) entry which is preliminary data.</text>
</comment>